<keyword evidence="1" id="KW-1133">Transmembrane helix</keyword>
<accession>A0A7S3AHN2</accession>
<name>A0A7S3AHN2_9EUKA</name>
<keyword evidence="1" id="KW-0472">Membrane</keyword>
<feature type="transmembrane region" description="Helical" evidence="1">
    <location>
        <begin position="33"/>
        <end position="52"/>
    </location>
</feature>
<feature type="transmembrane region" description="Helical" evidence="1">
    <location>
        <begin position="267"/>
        <end position="290"/>
    </location>
</feature>
<proteinExistence type="predicted"/>
<sequence length="296" mass="31037">MATTAAWTTIVLTTIRSNQPVGMMMPTYQHGLFARTGALSAAPLIVSCFATLASASKDSWEQLGSPTCRRLNLALVTAGISSALWVGFAPLLTKIPGTNPLVSHQAYTGSTRAALIASYGSAAVLSAAVWARSLPEDVRKKPLSWPGRVADGVAKSLVSLAPASADDPVNVKYSLLSTSFLLFTALQLGSHPLSVVPSWTGRRLARAFPAWTLLAAASSYNLKEAAENGKLLADSTYRTLSNGLKGFGIVYLSAKVGAVFLDPSFPASYHAVIMVPAWAAASAIMIGLTLRPDTAD</sequence>
<gene>
    <name evidence="2" type="ORF">HERI1096_LOCUS3445</name>
</gene>
<evidence type="ECO:0000313" key="2">
    <source>
        <dbReference type="EMBL" id="CAE0102787.1"/>
    </source>
</evidence>
<feature type="transmembrane region" description="Helical" evidence="1">
    <location>
        <begin position="73"/>
        <end position="93"/>
    </location>
</feature>
<keyword evidence="1" id="KW-0812">Transmembrane</keyword>
<feature type="transmembrane region" description="Helical" evidence="1">
    <location>
        <begin position="244"/>
        <end position="261"/>
    </location>
</feature>
<feature type="transmembrane region" description="Helical" evidence="1">
    <location>
        <begin position="113"/>
        <end position="131"/>
    </location>
</feature>
<evidence type="ECO:0000256" key="1">
    <source>
        <dbReference type="SAM" id="Phobius"/>
    </source>
</evidence>
<dbReference type="EMBL" id="HBHX01006302">
    <property type="protein sequence ID" value="CAE0102787.1"/>
    <property type="molecule type" value="Transcribed_RNA"/>
</dbReference>
<reference evidence="2" key="1">
    <citation type="submission" date="2021-01" db="EMBL/GenBank/DDBJ databases">
        <authorList>
            <person name="Corre E."/>
            <person name="Pelletier E."/>
            <person name="Niang G."/>
            <person name="Scheremetjew M."/>
            <person name="Finn R."/>
            <person name="Kale V."/>
            <person name="Holt S."/>
            <person name="Cochrane G."/>
            <person name="Meng A."/>
            <person name="Brown T."/>
            <person name="Cohen L."/>
        </authorList>
    </citation>
    <scope>NUCLEOTIDE SEQUENCE</scope>
    <source>
        <strain evidence="2">CCMP281</strain>
    </source>
</reference>
<organism evidence="2">
    <name type="scientific">Haptolina ericina</name>
    <dbReference type="NCBI Taxonomy" id="156174"/>
    <lineage>
        <taxon>Eukaryota</taxon>
        <taxon>Haptista</taxon>
        <taxon>Haptophyta</taxon>
        <taxon>Prymnesiophyceae</taxon>
        <taxon>Prymnesiales</taxon>
        <taxon>Prymnesiaceae</taxon>
        <taxon>Haptolina</taxon>
    </lineage>
</organism>
<protein>
    <submittedName>
        <fullName evidence="2">Uncharacterized protein</fullName>
    </submittedName>
</protein>
<dbReference type="AlphaFoldDB" id="A0A7S3AHN2"/>